<evidence type="ECO:0000313" key="4">
    <source>
        <dbReference type="EMBL" id="KAF4621039.1"/>
    </source>
</evidence>
<keyword evidence="2" id="KW-0472">Membrane</keyword>
<proteinExistence type="predicted"/>
<protein>
    <recommendedName>
        <fullName evidence="3">Ubiquitin-like domain-containing protein</fullName>
    </recommendedName>
</protein>
<dbReference type="PANTHER" id="PTHR28049">
    <property type="entry name" value="TRANSMEMBRANE PROTEIN YOR223W"/>
    <property type="match status" value="1"/>
</dbReference>
<feature type="transmembrane region" description="Helical" evidence="2">
    <location>
        <begin position="240"/>
        <end position="259"/>
    </location>
</feature>
<dbReference type="InterPro" id="IPR000626">
    <property type="entry name" value="Ubiquitin-like_dom"/>
</dbReference>
<evidence type="ECO:0000313" key="5">
    <source>
        <dbReference type="Proteomes" id="UP000521872"/>
    </source>
</evidence>
<dbReference type="GO" id="GO:0005783">
    <property type="term" value="C:endoplasmic reticulum"/>
    <property type="evidence" value="ECO:0007669"/>
    <property type="project" value="TreeGrafter"/>
</dbReference>
<dbReference type="AlphaFoldDB" id="A0A8H4R295"/>
<keyword evidence="2" id="KW-0812">Transmembrane</keyword>
<evidence type="ECO:0000259" key="3">
    <source>
        <dbReference type="PROSITE" id="PS50053"/>
    </source>
</evidence>
<dbReference type="CDD" id="cd17039">
    <property type="entry name" value="Ubl_ubiquitin_like"/>
    <property type="match status" value="1"/>
</dbReference>
<accession>A0A8H4R295</accession>
<comment type="caution">
    <text evidence="4">The sequence shown here is derived from an EMBL/GenBank/DDBJ whole genome shotgun (WGS) entry which is preliminary data.</text>
</comment>
<dbReference type="SUPFAM" id="SSF54236">
    <property type="entry name" value="Ubiquitin-like"/>
    <property type="match status" value="1"/>
</dbReference>
<feature type="domain" description="Ubiquitin-like" evidence="3">
    <location>
        <begin position="44"/>
        <end position="101"/>
    </location>
</feature>
<name>A0A8H4R295_9AGAR</name>
<feature type="region of interest" description="Disordered" evidence="1">
    <location>
        <begin position="1"/>
        <end position="42"/>
    </location>
</feature>
<organism evidence="4 5">
    <name type="scientific">Agrocybe pediades</name>
    <dbReference type="NCBI Taxonomy" id="84607"/>
    <lineage>
        <taxon>Eukaryota</taxon>
        <taxon>Fungi</taxon>
        <taxon>Dikarya</taxon>
        <taxon>Basidiomycota</taxon>
        <taxon>Agaricomycotina</taxon>
        <taxon>Agaricomycetes</taxon>
        <taxon>Agaricomycetidae</taxon>
        <taxon>Agaricales</taxon>
        <taxon>Agaricineae</taxon>
        <taxon>Strophariaceae</taxon>
        <taxon>Agrocybe</taxon>
    </lineage>
</organism>
<dbReference type="PROSITE" id="PS50053">
    <property type="entry name" value="UBIQUITIN_2"/>
    <property type="match status" value="1"/>
</dbReference>
<evidence type="ECO:0000256" key="1">
    <source>
        <dbReference type="SAM" id="MobiDB-lite"/>
    </source>
</evidence>
<dbReference type="InterPro" id="IPR025390">
    <property type="entry name" value="Dsc3_C"/>
</dbReference>
<dbReference type="EMBL" id="JAACJL010000015">
    <property type="protein sequence ID" value="KAF4621039.1"/>
    <property type="molecule type" value="Genomic_DNA"/>
</dbReference>
<keyword evidence="5" id="KW-1185">Reference proteome</keyword>
<dbReference type="InterPro" id="IPR019413">
    <property type="entry name" value="Dsc3_ub-like_dom"/>
</dbReference>
<dbReference type="InterPro" id="IPR029071">
    <property type="entry name" value="Ubiquitin-like_domsf"/>
</dbReference>
<keyword evidence="2" id="KW-1133">Transmembrane helix</keyword>
<reference evidence="4 5" key="1">
    <citation type="submission" date="2019-12" db="EMBL/GenBank/DDBJ databases">
        <authorList>
            <person name="Floudas D."/>
            <person name="Bentzer J."/>
            <person name="Ahren D."/>
            <person name="Johansson T."/>
            <person name="Persson P."/>
            <person name="Tunlid A."/>
        </authorList>
    </citation>
    <scope>NUCLEOTIDE SEQUENCE [LARGE SCALE GENOMIC DNA]</scope>
    <source>
        <strain evidence="4 5">CBS 102.39</strain>
    </source>
</reference>
<evidence type="ECO:0000256" key="2">
    <source>
        <dbReference type="SAM" id="Phobius"/>
    </source>
</evidence>
<dbReference type="Pfam" id="PF13373">
    <property type="entry name" value="Dsc3_C"/>
    <property type="match status" value="1"/>
</dbReference>
<feature type="transmembrane region" description="Helical" evidence="2">
    <location>
        <begin position="286"/>
        <end position="306"/>
    </location>
</feature>
<gene>
    <name evidence="4" type="ORF">D9613_000362</name>
</gene>
<dbReference type="InterPro" id="IPR045226">
    <property type="entry name" value="Dsc3"/>
</dbReference>
<dbReference type="Pfam" id="PF10302">
    <property type="entry name" value="Dsc3_N"/>
    <property type="match status" value="1"/>
</dbReference>
<dbReference type="Gene3D" id="3.10.20.90">
    <property type="entry name" value="Phosphatidylinositol 3-kinase Catalytic Subunit, Chain A, domain 1"/>
    <property type="match status" value="1"/>
</dbReference>
<dbReference type="Proteomes" id="UP000521872">
    <property type="component" value="Unassembled WGS sequence"/>
</dbReference>
<sequence length="310" mass="34801">MLSERAKGKRRAIDPIYDDPRDLESQASGSAAPGEEDTPEPTCRDLVVRFTEGVPDLTISVDKLDSVRDVKRRIRQTRPELQNRRLRLIHSGRLLTDGTLLYAWLASLEERQQRADSLAADAGAGSGAEAKKKESTTWIHCSVGPVMKPGETEEDARAQTSQIQPLRGFDRLASVGFSPEDIENFRRQFHSQSSTNYLDLDFATEEEYDEHARALEEQWIDSMDNVGTATLSQSDSSNAAVLQGVLVGFFFPFLPLFFLRNRKPAVFWQDGSEAEQTSSVIFSRRMSMGITVGFLVNILFGMWRFLLDSS</sequence>
<dbReference type="PANTHER" id="PTHR28049:SF1">
    <property type="entry name" value="DSC E3 UBIQUITIN LIGASE COMPLEX SUBUNIT 3"/>
    <property type="match status" value="1"/>
</dbReference>
<dbReference type="GO" id="GO:0044695">
    <property type="term" value="C:Dsc E3 ubiquitin ligase complex"/>
    <property type="evidence" value="ECO:0007669"/>
    <property type="project" value="InterPro"/>
</dbReference>